<feature type="domain" description="Methyltransferase" evidence="1">
    <location>
        <begin position="56"/>
        <end position="150"/>
    </location>
</feature>
<protein>
    <recommendedName>
        <fullName evidence="1">Methyltransferase domain-containing protein</fullName>
    </recommendedName>
</protein>
<evidence type="ECO:0000259" key="1">
    <source>
        <dbReference type="Pfam" id="PF13649"/>
    </source>
</evidence>
<sequence>MMNSINSAEYVELKRSIYREYSLSYDEDRQRFVSPEALLQRIRWALEPVEPGHNLLDLGFGSGELLLEAHQQTGWTGVLAGLDLPLEMLSLARVRAGNVVSLMQGNSIDGLPFIDGIFNLVTSLNLLQELPAKAIPSLLEQVHRVLRPGGCFRAVIPCMADRSPASQEFQELAQKRGAMRFWWPEELEALLTNVPGFTHNEVRVAA</sequence>
<feature type="non-terminal residue" evidence="2">
    <location>
        <position position="206"/>
    </location>
</feature>
<dbReference type="InterPro" id="IPR029063">
    <property type="entry name" value="SAM-dependent_MTases_sf"/>
</dbReference>
<evidence type="ECO:0000313" key="2">
    <source>
        <dbReference type="EMBL" id="SVD24495.1"/>
    </source>
</evidence>
<reference evidence="2" key="1">
    <citation type="submission" date="2018-05" db="EMBL/GenBank/DDBJ databases">
        <authorList>
            <person name="Lanie J.A."/>
            <person name="Ng W.-L."/>
            <person name="Kazmierczak K.M."/>
            <person name="Andrzejewski T.M."/>
            <person name="Davidsen T.M."/>
            <person name="Wayne K.J."/>
            <person name="Tettelin H."/>
            <person name="Glass J.I."/>
            <person name="Rusch D."/>
            <person name="Podicherti R."/>
            <person name="Tsui H.-C.T."/>
            <person name="Winkler M.E."/>
        </authorList>
    </citation>
    <scope>NUCLEOTIDE SEQUENCE</scope>
</reference>
<name>A0A382TRW6_9ZZZZ</name>
<dbReference type="InterPro" id="IPR041698">
    <property type="entry name" value="Methyltransf_25"/>
</dbReference>
<proteinExistence type="predicted"/>
<accession>A0A382TRW6</accession>
<dbReference type="Pfam" id="PF13649">
    <property type="entry name" value="Methyltransf_25"/>
    <property type="match status" value="1"/>
</dbReference>
<dbReference type="EMBL" id="UINC01138510">
    <property type="protein sequence ID" value="SVD24495.1"/>
    <property type="molecule type" value="Genomic_DNA"/>
</dbReference>
<dbReference type="Gene3D" id="3.40.50.150">
    <property type="entry name" value="Vaccinia Virus protein VP39"/>
    <property type="match status" value="1"/>
</dbReference>
<dbReference type="AlphaFoldDB" id="A0A382TRW6"/>
<gene>
    <name evidence="2" type="ORF">METZ01_LOCUS377349</name>
</gene>
<dbReference type="SUPFAM" id="SSF53335">
    <property type="entry name" value="S-adenosyl-L-methionine-dependent methyltransferases"/>
    <property type="match status" value="1"/>
</dbReference>
<dbReference type="CDD" id="cd02440">
    <property type="entry name" value="AdoMet_MTases"/>
    <property type="match status" value="1"/>
</dbReference>
<organism evidence="2">
    <name type="scientific">marine metagenome</name>
    <dbReference type="NCBI Taxonomy" id="408172"/>
    <lineage>
        <taxon>unclassified sequences</taxon>
        <taxon>metagenomes</taxon>
        <taxon>ecological metagenomes</taxon>
    </lineage>
</organism>